<organism evidence="2 3">
    <name type="scientific">Haloarcula onubensis</name>
    <dbReference type="NCBI Taxonomy" id="2950539"/>
    <lineage>
        <taxon>Archaea</taxon>
        <taxon>Methanobacteriati</taxon>
        <taxon>Methanobacteriota</taxon>
        <taxon>Stenosarchaea group</taxon>
        <taxon>Halobacteria</taxon>
        <taxon>Halobacteriales</taxon>
        <taxon>Haloarculaceae</taxon>
        <taxon>Haloarcula</taxon>
    </lineage>
</organism>
<feature type="region of interest" description="Disordered" evidence="1">
    <location>
        <begin position="118"/>
        <end position="143"/>
    </location>
</feature>
<feature type="region of interest" description="Disordered" evidence="1">
    <location>
        <begin position="182"/>
        <end position="206"/>
    </location>
</feature>
<dbReference type="PROSITE" id="PS51257">
    <property type="entry name" value="PROKAR_LIPOPROTEIN"/>
    <property type="match status" value="1"/>
</dbReference>
<keyword evidence="3" id="KW-1185">Reference proteome</keyword>
<dbReference type="Proteomes" id="UP001268864">
    <property type="component" value="Unassembled WGS sequence"/>
</dbReference>
<reference evidence="2 3" key="1">
    <citation type="submission" date="2022-06" db="EMBL/GenBank/DDBJ databases">
        <title>Halomicroarcula sp. a new haloarchaeum isolate from saline soil.</title>
        <authorList>
            <person name="Strakova D."/>
            <person name="Galisteo C."/>
            <person name="Sanchez-Porro C."/>
            <person name="Ventosa A."/>
        </authorList>
    </citation>
    <scope>NUCLEOTIDE SEQUENCE [LARGE SCALE GENOMIC DNA]</scope>
    <source>
        <strain evidence="2 3">S3CR25-11</strain>
    </source>
</reference>
<evidence type="ECO:0000313" key="3">
    <source>
        <dbReference type="Proteomes" id="UP001268864"/>
    </source>
</evidence>
<dbReference type="RefSeq" id="WP_310901072.1">
    <property type="nucleotide sequence ID" value="NZ_JAMQOS010000004.1"/>
</dbReference>
<name>A0ABU2FR46_9EURY</name>
<proteinExistence type="predicted"/>
<accession>A0ABU2FR46</accession>
<dbReference type="EMBL" id="JAMQOS010000004">
    <property type="protein sequence ID" value="MDS0283240.1"/>
    <property type="molecule type" value="Genomic_DNA"/>
</dbReference>
<protein>
    <submittedName>
        <fullName evidence="2">Uncharacterized protein</fullName>
    </submittedName>
</protein>
<comment type="caution">
    <text evidence="2">The sequence shown here is derived from an EMBL/GenBank/DDBJ whole genome shotgun (WGS) entry which is preliminary data.</text>
</comment>
<evidence type="ECO:0000256" key="1">
    <source>
        <dbReference type="SAM" id="MobiDB-lite"/>
    </source>
</evidence>
<sequence>MKMGAGTAALGAVGSLSGCSAIRDLVPGGGGGLGKFTNWVYEPDTFESDQERLNNDAVSYKSMLSNKGKLNDFRRLSILGTDYPKLGIDVEDVGMELNLPEGRVITGSFDTETVKTELTASQPSTPTAPAQNMGGSVGSTEYESDGTYNDYEIFVQSEPDESPDAVALGDGTIVDARRAANRTNDSDPVGAPDVAEGIIDTGTNGDDRLVDGDDTFKTLTDKLNSGARVNFELLENPVGSDDGGNENIPTSDFDGLVASGRSVSINGGTTKFQWVFVYDSEGDVNESDVNEWVEANNTGDGSLSNVNNITVNTNSNTATVTGKQPTFEY</sequence>
<feature type="compositionally biased region" description="Polar residues" evidence="1">
    <location>
        <begin position="118"/>
        <end position="141"/>
    </location>
</feature>
<gene>
    <name evidence="2" type="ORF">NDI86_13995</name>
</gene>
<evidence type="ECO:0000313" key="2">
    <source>
        <dbReference type="EMBL" id="MDS0283240.1"/>
    </source>
</evidence>